<keyword evidence="10" id="KW-1185">Reference proteome</keyword>
<reference evidence="9 10" key="1">
    <citation type="submission" date="2023-07" db="EMBL/GenBank/DDBJ databases">
        <title>Genomic Encyclopedia of Type Strains, Phase IV (KMG-IV): sequencing the most valuable type-strain genomes for metagenomic binning, comparative biology and taxonomic classification.</title>
        <authorList>
            <person name="Goeker M."/>
        </authorList>
    </citation>
    <scope>NUCLEOTIDE SEQUENCE [LARGE SCALE GENOMIC DNA]</scope>
    <source>
        <strain evidence="9 10">DSM 12751</strain>
    </source>
</reference>
<feature type="binding site" evidence="7">
    <location>
        <position position="427"/>
    </location>
    <ligand>
        <name>phosphoenolpyruvate</name>
        <dbReference type="ChEBI" id="CHEBI:58702"/>
    </ligand>
</feature>
<evidence type="ECO:0000256" key="5">
    <source>
        <dbReference type="ARBA" id="ARBA00023141"/>
    </source>
</evidence>
<comment type="similarity">
    <text evidence="2 7">Belongs to the EPSP synthase family.</text>
</comment>
<dbReference type="InterPro" id="IPR023193">
    <property type="entry name" value="EPSP_synthase_CS"/>
</dbReference>
<dbReference type="PROSITE" id="PS00885">
    <property type="entry name" value="EPSP_SYNTHASE_2"/>
    <property type="match status" value="1"/>
</dbReference>
<feature type="binding site" evidence="7">
    <location>
        <position position="40"/>
    </location>
    <ligand>
        <name>3-phosphoshikimate</name>
        <dbReference type="ChEBI" id="CHEBI:145989"/>
    </ligand>
</feature>
<comment type="catalytic activity">
    <reaction evidence="6">
        <text>3-phosphoshikimate + phosphoenolpyruvate = 5-O-(1-carboxyvinyl)-3-phosphoshikimate + phosphate</text>
        <dbReference type="Rhea" id="RHEA:21256"/>
        <dbReference type="ChEBI" id="CHEBI:43474"/>
        <dbReference type="ChEBI" id="CHEBI:57701"/>
        <dbReference type="ChEBI" id="CHEBI:58702"/>
        <dbReference type="ChEBI" id="CHEBI:145989"/>
        <dbReference type="EC" id="2.5.1.19"/>
    </reaction>
    <physiologicalReaction direction="left-to-right" evidence="6">
        <dbReference type="Rhea" id="RHEA:21257"/>
    </physiologicalReaction>
</comment>
<feature type="binding site" evidence="7">
    <location>
        <position position="110"/>
    </location>
    <ligand>
        <name>phosphoenolpyruvate</name>
        <dbReference type="ChEBI" id="CHEBI:58702"/>
    </ligand>
</feature>
<dbReference type="RefSeq" id="WP_307392654.1">
    <property type="nucleotide sequence ID" value="NZ_BAAADK010000011.1"/>
</dbReference>
<evidence type="ECO:0000256" key="2">
    <source>
        <dbReference type="ARBA" id="ARBA00009948"/>
    </source>
</evidence>
<dbReference type="NCBIfam" id="TIGR01356">
    <property type="entry name" value="aroA"/>
    <property type="match status" value="1"/>
</dbReference>
<feature type="binding site" evidence="7">
    <location>
        <position position="402"/>
    </location>
    <ligand>
        <name>phosphoenolpyruvate</name>
        <dbReference type="ChEBI" id="CHEBI:58702"/>
    </ligand>
</feature>
<evidence type="ECO:0000313" key="10">
    <source>
        <dbReference type="Proteomes" id="UP001235840"/>
    </source>
</evidence>
<dbReference type="CDD" id="cd01556">
    <property type="entry name" value="EPSP_synthase"/>
    <property type="match status" value="1"/>
</dbReference>
<dbReference type="PANTHER" id="PTHR21090:SF5">
    <property type="entry name" value="PENTAFUNCTIONAL AROM POLYPEPTIDE"/>
    <property type="match status" value="1"/>
</dbReference>
<feature type="active site" description="Proton acceptor" evidence="7">
    <location>
        <position position="330"/>
    </location>
</feature>
<feature type="binding site" evidence="7">
    <location>
        <position position="361"/>
    </location>
    <ligand>
        <name>phosphoenolpyruvate</name>
        <dbReference type="ChEBI" id="CHEBI:58702"/>
    </ligand>
</feature>
<evidence type="ECO:0000256" key="3">
    <source>
        <dbReference type="ARBA" id="ARBA00022605"/>
    </source>
</evidence>
<dbReference type="InterPro" id="IPR001986">
    <property type="entry name" value="Enolpyruvate_Tfrase_dom"/>
</dbReference>
<feature type="binding site" evidence="7">
    <location>
        <position position="357"/>
    </location>
    <ligand>
        <name>3-phosphoshikimate</name>
        <dbReference type="ChEBI" id="CHEBI:145989"/>
    </ligand>
</feature>
<dbReference type="EMBL" id="JAUSTY010000005">
    <property type="protein sequence ID" value="MDQ0165482.1"/>
    <property type="molecule type" value="Genomic_DNA"/>
</dbReference>
<feature type="binding site" evidence="7">
    <location>
        <position position="187"/>
    </location>
    <ligand>
        <name>3-phosphoshikimate</name>
        <dbReference type="ChEBI" id="CHEBI:145989"/>
    </ligand>
</feature>
<dbReference type="EC" id="2.5.1.19" evidence="7"/>
<comment type="caution">
    <text evidence="9">The sequence shown here is derived from an EMBL/GenBank/DDBJ whole genome shotgun (WGS) entry which is preliminary data.</text>
</comment>
<dbReference type="InterPro" id="IPR013792">
    <property type="entry name" value="RNA3'P_cycl/enolpyr_Trfase_a/b"/>
</dbReference>
<keyword evidence="7" id="KW-0963">Cytoplasm</keyword>
<comment type="function">
    <text evidence="7">Catalyzes the transfer of the enolpyruvyl moiety of phosphoenolpyruvate (PEP) to the 5-hydroxyl of shikimate-3-phosphate (S3P) to produce enolpyruvyl shikimate-3-phosphate and inorganic phosphate.</text>
</comment>
<feature type="binding site" evidence="7">
    <location>
        <position position="39"/>
    </location>
    <ligand>
        <name>3-phosphoshikimate</name>
        <dbReference type="ChEBI" id="CHEBI:145989"/>
    </ligand>
</feature>
<evidence type="ECO:0000256" key="6">
    <source>
        <dbReference type="ARBA" id="ARBA00044633"/>
    </source>
</evidence>
<dbReference type="PANTHER" id="PTHR21090">
    <property type="entry name" value="AROM/DEHYDROQUINATE SYNTHASE"/>
    <property type="match status" value="1"/>
</dbReference>
<feature type="binding site" evidence="7">
    <location>
        <position position="187"/>
    </location>
    <ligand>
        <name>phosphoenolpyruvate</name>
        <dbReference type="ChEBI" id="CHEBI:58702"/>
    </ligand>
</feature>
<keyword evidence="3 7" id="KW-0028">Amino-acid biosynthesis</keyword>
<accession>A0ABT9VXE1</accession>
<comment type="subunit">
    <text evidence="7">Monomer.</text>
</comment>
<dbReference type="InterPro" id="IPR006264">
    <property type="entry name" value="EPSP_synthase"/>
</dbReference>
<evidence type="ECO:0000256" key="4">
    <source>
        <dbReference type="ARBA" id="ARBA00022679"/>
    </source>
</evidence>
<protein>
    <recommendedName>
        <fullName evidence="7">3-phosphoshikimate 1-carboxyvinyltransferase</fullName>
        <ecNumber evidence="7">2.5.1.19</ecNumber>
    </recommendedName>
    <alternativeName>
        <fullName evidence="7">5-enolpyruvylshikimate-3-phosphate synthase</fullName>
        <shortName evidence="7">EPSP synthase</shortName>
        <shortName evidence="7">EPSPS</shortName>
    </alternativeName>
</protein>
<feature type="binding site" evidence="7">
    <location>
        <position position="39"/>
    </location>
    <ligand>
        <name>phosphoenolpyruvate</name>
        <dbReference type="ChEBI" id="CHEBI:58702"/>
    </ligand>
</feature>
<comment type="subcellular location">
    <subcellularLocation>
        <location evidence="7">Cytoplasm</location>
    </subcellularLocation>
</comment>
<dbReference type="GO" id="GO:0003866">
    <property type="term" value="F:3-phosphoshikimate 1-carboxyvinyltransferase activity"/>
    <property type="evidence" value="ECO:0007669"/>
    <property type="project" value="UniProtKB-EC"/>
</dbReference>
<feature type="binding site" evidence="7">
    <location>
        <position position="330"/>
    </location>
    <ligand>
        <name>3-phosphoshikimate</name>
        <dbReference type="ChEBI" id="CHEBI:145989"/>
    </ligand>
</feature>
<dbReference type="InterPro" id="IPR036968">
    <property type="entry name" value="Enolpyruvate_Tfrase_sf"/>
</dbReference>
<evidence type="ECO:0000256" key="7">
    <source>
        <dbReference type="HAMAP-Rule" id="MF_00210"/>
    </source>
</evidence>
<evidence type="ECO:0000256" key="1">
    <source>
        <dbReference type="ARBA" id="ARBA00004811"/>
    </source>
</evidence>
<evidence type="ECO:0000259" key="8">
    <source>
        <dbReference type="Pfam" id="PF00275"/>
    </source>
</evidence>
<dbReference type="Pfam" id="PF00275">
    <property type="entry name" value="EPSP_synthase"/>
    <property type="match status" value="1"/>
</dbReference>
<feature type="binding site" evidence="7">
    <location>
        <position position="186"/>
    </location>
    <ligand>
        <name>3-phosphoshikimate</name>
        <dbReference type="ChEBI" id="CHEBI:145989"/>
    </ligand>
</feature>
<comment type="pathway">
    <text evidence="1 7">Metabolic intermediate biosynthesis; chorismate biosynthesis; chorismate from D-erythrose 4-phosphate and phosphoenolpyruvate: step 6/7.</text>
</comment>
<sequence>MKESRSSRSPWAFSAEIHEAFVSPVKAPVHGAINVPGSKSYTNRALIIAALAEGTSTLRGILRSDDSYWCLDALKRLGTKISINDEEVAIKGTGGRWPVKEAECFIGSAGTIARFLPGALAISQGGSWVVDGSQQLRDRPLSPLVDALHDLGAEIDYLSEQQGLPLQIKGTGLRGGEIEVPGNVSSQFLSGLLIASPLAEGTVKIRVVNGLVQPSYIGITVQLMRQFGAQIEHNEDYSEFHIEPGAYRAQDMTLEADASTACYFLALAALTQGEMVVKNVGYHSFQPDAQFIDVLELMGCAVEKTESFLKVIGPEKLKGGFTVDMKPMSDQALTIGALAPFANAPITVSNVAHIRKHESDRITVICQALQKLGIQVEEREDGFTIYPGEMQGAQLDPHDDHRNAMVFGLISTKVDGISILDPGCVSKTCPTFFDELKQLGVDVSFK</sequence>
<dbReference type="Gene3D" id="3.65.10.10">
    <property type="entry name" value="Enolpyruvate transferase domain"/>
    <property type="match status" value="2"/>
</dbReference>
<dbReference type="HAMAP" id="MF_00210">
    <property type="entry name" value="EPSP_synth"/>
    <property type="match status" value="1"/>
</dbReference>
<feature type="binding site" evidence="7">
    <location>
        <position position="185"/>
    </location>
    <ligand>
        <name>3-phosphoshikimate</name>
        <dbReference type="ChEBI" id="CHEBI:145989"/>
    </ligand>
</feature>
<dbReference type="Proteomes" id="UP001235840">
    <property type="component" value="Unassembled WGS sequence"/>
</dbReference>
<feature type="binding site" evidence="7">
    <location>
        <position position="44"/>
    </location>
    <ligand>
        <name>3-phosphoshikimate</name>
        <dbReference type="ChEBI" id="CHEBI:145989"/>
    </ligand>
</feature>
<keyword evidence="4 7" id="KW-0808">Transferase</keyword>
<gene>
    <name evidence="7" type="primary">aroA</name>
    <name evidence="9" type="ORF">J2S11_001383</name>
</gene>
<feature type="domain" description="Enolpyruvate transferase" evidence="8">
    <location>
        <begin position="27"/>
        <end position="436"/>
    </location>
</feature>
<organism evidence="9 10">
    <name type="scientific">Caldalkalibacillus horti</name>
    <dbReference type="NCBI Taxonomy" id="77523"/>
    <lineage>
        <taxon>Bacteria</taxon>
        <taxon>Bacillati</taxon>
        <taxon>Bacillota</taxon>
        <taxon>Bacilli</taxon>
        <taxon>Bacillales</taxon>
        <taxon>Bacillaceae</taxon>
        <taxon>Caldalkalibacillus</taxon>
    </lineage>
</organism>
<keyword evidence="5 7" id="KW-0057">Aromatic amino acid biosynthesis</keyword>
<dbReference type="PIRSF" id="PIRSF000505">
    <property type="entry name" value="EPSPS"/>
    <property type="match status" value="1"/>
</dbReference>
<feature type="binding site" evidence="7">
    <location>
        <position position="139"/>
    </location>
    <ligand>
        <name>phosphoenolpyruvate</name>
        <dbReference type="ChEBI" id="CHEBI:58702"/>
    </ligand>
</feature>
<comment type="caution">
    <text evidence="7">Lacks conserved residue(s) required for the propagation of feature annotation.</text>
</comment>
<name>A0ABT9VXE1_9BACI</name>
<dbReference type="SUPFAM" id="SSF55205">
    <property type="entry name" value="EPT/RTPC-like"/>
    <property type="match status" value="1"/>
</dbReference>
<proteinExistence type="inferred from homology"/>
<evidence type="ECO:0000313" key="9">
    <source>
        <dbReference type="EMBL" id="MDQ0165482.1"/>
    </source>
</evidence>